<protein>
    <submittedName>
        <fullName evidence="1">Three-Cys-motif partner protein TcmP</fullName>
    </submittedName>
</protein>
<dbReference type="Proteomes" id="UP000262621">
    <property type="component" value="Unassembled WGS sequence"/>
</dbReference>
<sequence length="385" mass="42832">MTVRKPSGGHVGFFEGKKPAAILKHAVIDKYVSPFAGKTGLYSPGHRVAVIDGYAGEGRYDNGDEASPALLLRKARELQGVNRQLEGYFVESDPTSLMKLRQMVAAEGVDLPMQVFSGGIEDQLDNLLTLVKGIPTLVYLDPFGVMIPFRKTAQVFAQRPSQPPATELLINFSAVGLRRVAGLLTSIKDIPGRPATLARMDAACGGDWWQKVWLDHGDEKERAEEAVVVEYTRRLAADQRCSWCVTPVRNRARHKPLYYLVFLTRHRDGFTEFAEALSLGLGQWRKAVYDIENADTLFADEAAFQASEQALEDGWVNEIEGNLRRLLGEGKSFVISRRYSEVYGKAAGQARQTHLRKAWNRLHPEITKTSPKGKGKLLQLLIEPA</sequence>
<dbReference type="AlphaFoldDB" id="A0A372G6G4"/>
<gene>
    <name evidence="1" type="primary">tcmP</name>
    <name evidence="1" type="ORF">D0Q02_02465</name>
</gene>
<comment type="caution">
    <text evidence="1">The sequence shown here is derived from an EMBL/GenBank/DDBJ whole genome shotgun (WGS) entry which is preliminary data.</text>
</comment>
<accession>A0A372G6G4</accession>
<keyword evidence="2" id="KW-1185">Reference proteome</keyword>
<reference evidence="1 2" key="1">
    <citation type="submission" date="2018-08" db="EMBL/GenBank/DDBJ databases">
        <title>Verrucosispora craniellae sp. nov., isolated from a marine sponge in the South China Sea.</title>
        <authorList>
            <person name="Li L."/>
            <person name="Lin H.W."/>
        </authorList>
    </citation>
    <scope>NUCLEOTIDE SEQUENCE [LARGE SCALE GENOMIC DNA]</scope>
    <source>
        <strain evidence="1 2">LHW63014</strain>
    </source>
</reference>
<evidence type="ECO:0000313" key="1">
    <source>
        <dbReference type="EMBL" id="RFS48359.1"/>
    </source>
</evidence>
<organism evidence="1 2">
    <name type="scientific">Micromonospora craniellae</name>
    <dbReference type="NCBI Taxonomy" id="2294034"/>
    <lineage>
        <taxon>Bacteria</taxon>
        <taxon>Bacillati</taxon>
        <taxon>Actinomycetota</taxon>
        <taxon>Actinomycetes</taxon>
        <taxon>Micromonosporales</taxon>
        <taxon>Micromonosporaceae</taxon>
        <taxon>Micromonospora</taxon>
    </lineage>
</organism>
<name>A0A372G6G4_9ACTN</name>
<dbReference type="NCBIfam" id="TIGR04474">
    <property type="entry name" value="tcm_partner"/>
    <property type="match status" value="1"/>
</dbReference>
<evidence type="ECO:0000313" key="2">
    <source>
        <dbReference type="Proteomes" id="UP000262621"/>
    </source>
</evidence>
<proteinExistence type="predicted"/>
<dbReference type="InterPro" id="IPR031009">
    <property type="entry name" value="Tcm_partner"/>
</dbReference>
<dbReference type="EMBL" id="QVFU01000001">
    <property type="protein sequence ID" value="RFS48359.1"/>
    <property type="molecule type" value="Genomic_DNA"/>
</dbReference>